<comment type="caution">
    <text evidence="2">The sequence shown here is derived from an EMBL/GenBank/DDBJ whole genome shotgun (WGS) entry which is preliminary data.</text>
</comment>
<gene>
    <name evidence="2" type="ORF">Ahy_A04g017156</name>
</gene>
<keyword evidence="1" id="KW-0812">Transmembrane</keyword>
<sequence length="56" mass="6694">METCLKKDLRVSRVELRKSLNVFFFLLIGIFSQRFAMIRKKREQAHLESAIQRIVV</sequence>
<dbReference type="Proteomes" id="UP000289738">
    <property type="component" value="Chromosome A04"/>
</dbReference>
<protein>
    <submittedName>
        <fullName evidence="2">Uncharacterized protein</fullName>
    </submittedName>
</protein>
<accession>A0A445DA91</accession>
<reference evidence="2 3" key="1">
    <citation type="submission" date="2019-01" db="EMBL/GenBank/DDBJ databases">
        <title>Sequencing of cultivated peanut Arachis hypogaea provides insights into genome evolution and oil improvement.</title>
        <authorList>
            <person name="Chen X."/>
        </authorList>
    </citation>
    <scope>NUCLEOTIDE SEQUENCE [LARGE SCALE GENOMIC DNA]</scope>
    <source>
        <strain evidence="3">cv. Fuhuasheng</strain>
        <tissue evidence="2">Leaves</tissue>
    </source>
</reference>
<dbReference type="EMBL" id="SDMP01000004">
    <property type="protein sequence ID" value="RYR60066.1"/>
    <property type="molecule type" value="Genomic_DNA"/>
</dbReference>
<dbReference type="AlphaFoldDB" id="A0A445DA91"/>
<evidence type="ECO:0000313" key="3">
    <source>
        <dbReference type="Proteomes" id="UP000289738"/>
    </source>
</evidence>
<organism evidence="2 3">
    <name type="scientific">Arachis hypogaea</name>
    <name type="common">Peanut</name>
    <dbReference type="NCBI Taxonomy" id="3818"/>
    <lineage>
        <taxon>Eukaryota</taxon>
        <taxon>Viridiplantae</taxon>
        <taxon>Streptophyta</taxon>
        <taxon>Embryophyta</taxon>
        <taxon>Tracheophyta</taxon>
        <taxon>Spermatophyta</taxon>
        <taxon>Magnoliopsida</taxon>
        <taxon>eudicotyledons</taxon>
        <taxon>Gunneridae</taxon>
        <taxon>Pentapetalae</taxon>
        <taxon>rosids</taxon>
        <taxon>fabids</taxon>
        <taxon>Fabales</taxon>
        <taxon>Fabaceae</taxon>
        <taxon>Papilionoideae</taxon>
        <taxon>50 kb inversion clade</taxon>
        <taxon>dalbergioids sensu lato</taxon>
        <taxon>Dalbergieae</taxon>
        <taxon>Pterocarpus clade</taxon>
        <taxon>Arachis</taxon>
    </lineage>
</organism>
<keyword evidence="1" id="KW-1133">Transmembrane helix</keyword>
<keyword evidence="3" id="KW-1185">Reference proteome</keyword>
<proteinExistence type="predicted"/>
<evidence type="ECO:0000256" key="1">
    <source>
        <dbReference type="SAM" id="Phobius"/>
    </source>
</evidence>
<keyword evidence="1" id="KW-0472">Membrane</keyword>
<evidence type="ECO:0000313" key="2">
    <source>
        <dbReference type="EMBL" id="RYR60066.1"/>
    </source>
</evidence>
<feature type="transmembrane region" description="Helical" evidence="1">
    <location>
        <begin position="20"/>
        <end position="37"/>
    </location>
</feature>
<name>A0A445DA91_ARAHY</name>